<gene>
    <name evidence="1" type="ORF">IC761_07415</name>
</gene>
<dbReference type="AlphaFoldDB" id="A0A7S9H0K1"/>
<dbReference type="InterPro" id="IPR029058">
    <property type="entry name" value="AB_hydrolase_fold"/>
</dbReference>
<name>A0A7S9H0K1_9BRAD</name>
<accession>A0A7S9H0K1</accession>
<keyword evidence="2" id="KW-1185">Reference proteome</keyword>
<evidence type="ECO:0000313" key="2">
    <source>
        <dbReference type="Proteomes" id="UP000594621"/>
    </source>
</evidence>
<protein>
    <submittedName>
        <fullName evidence="1">Alpha/beta hydrolase</fullName>
    </submittedName>
</protein>
<dbReference type="EMBL" id="CP061379">
    <property type="protein sequence ID" value="QPF93090.1"/>
    <property type="molecule type" value="Genomic_DNA"/>
</dbReference>
<dbReference type="Gene3D" id="3.40.50.1820">
    <property type="entry name" value="alpha/beta hydrolase"/>
    <property type="match status" value="1"/>
</dbReference>
<reference evidence="1 2" key="1">
    <citation type="submission" date="2020-09" db="EMBL/GenBank/DDBJ databases">
        <title>Complete genomes of bradyrhizobia occurring on native shrubby legumes in Australia.</title>
        <authorList>
            <person name="Lafay B."/>
        </authorList>
    </citation>
    <scope>NUCLEOTIDE SEQUENCE [LARGE SCALE GENOMIC DNA]</scope>
    <source>
        <strain evidence="1 2">BDV5040</strain>
    </source>
</reference>
<dbReference type="Pfam" id="PF06500">
    <property type="entry name" value="FrsA-like"/>
    <property type="match status" value="1"/>
</dbReference>
<organism evidence="1 2">
    <name type="scientific">Bradyrhizobium commune</name>
    <dbReference type="NCBI Taxonomy" id="83627"/>
    <lineage>
        <taxon>Bacteria</taxon>
        <taxon>Pseudomonadati</taxon>
        <taxon>Pseudomonadota</taxon>
        <taxon>Alphaproteobacteria</taxon>
        <taxon>Hyphomicrobiales</taxon>
        <taxon>Nitrobacteraceae</taxon>
        <taxon>Bradyrhizobium</taxon>
    </lineage>
</organism>
<dbReference type="SUPFAM" id="SSF53474">
    <property type="entry name" value="alpha/beta-Hydrolases"/>
    <property type="match status" value="1"/>
</dbReference>
<dbReference type="InterPro" id="IPR010520">
    <property type="entry name" value="FrsA-like"/>
</dbReference>
<evidence type="ECO:0000313" key="1">
    <source>
        <dbReference type="EMBL" id="QPF93090.1"/>
    </source>
</evidence>
<dbReference type="Proteomes" id="UP000594621">
    <property type="component" value="Chromosome"/>
</dbReference>
<sequence>MEGDHWPHGSCDGAGRNLARLRTRASEFFESLSVAELVRQAHRHLWISDWMRIADDYRTFAETAREDRSTLIALEAWLCSLTAVEVARSLSCPGDFATDDLVEKVGVSLKGFKDDAGPAIERVKIDGFDQGELTGFFLPACHGSLAPVVLCIGDEDIMQGSMMSRLLPASLRRNMSLLLIDVGNSSARLPLKPAHILQCWLDYLEARGDIDPRRIAVYGEGAGASHASRLAVLDRRIAAAVCDGGIMTPVMRRASLSRIAGAGQAVDSGASTALAPSRRIACPLLVVVGSRSMVWEQDALELQAGYRQAGADCSAVVPNCIPHPLGEVENFVAVDDFTFAWLDSKLGAGRQLDPVTYL</sequence>
<dbReference type="KEGG" id="bcou:IC761_07415"/>
<keyword evidence="1" id="KW-0378">Hydrolase</keyword>
<proteinExistence type="predicted"/>
<dbReference type="GO" id="GO:0016787">
    <property type="term" value="F:hydrolase activity"/>
    <property type="evidence" value="ECO:0007669"/>
    <property type="project" value="UniProtKB-KW"/>
</dbReference>